<keyword evidence="4" id="KW-1185">Reference proteome</keyword>
<sequence length="560" mass="62662">MLGSHSYRWSFPTNGPYIVHQPVRTSRTPKGIKLASFIYILHRSILMMLKSELNWEELTQQYVSKSVISNSGHGCCLSFLIFVILLQLEIVIVPLGATFSNKGSGNGGYPWTLAPSQHHNWKRNIDALARNQQKRSSDYRSSSAVTSINILNTTLSGREVMLEKWEHTESISDDQPQQYHSEQFVLFTVTVIHNGRTELFTTESAQIYVIELQPQEELTMICRASLLGLGEDMDVIWWKDNEFIDSANLSVITVDDQNMGLYRCVADVAIVSTDLLDSYLLNNRIKRSTEMPPGKVLSSAFIVKLAIPIHFTVHPKNLTVTGGSVFRLECATSGSSSQPIIWYLNGTEIKVEKGREENVQIYTVGHHSVLHLVGADLNSSGHYQCRSGNVSSDIAIVNITFDEDGNAVRNSAILTELPPELLVPVGESVILECLLDDPQSTPSWDAVNEYGQPIWKYQRDDIKTRTAIVIRSATVRDSGRYTCVTSGKAIRKTFSTFITVQVAPLLLPKRPVRRITGTLGTTIRLRCSGSVEPHDTSFQINWYKDGKKVIPFGRAKVFLL</sequence>
<dbReference type="InterPro" id="IPR013783">
    <property type="entry name" value="Ig-like_fold"/>
</dbReference>
<dbReference type="InterPro" id="IPR036179">
    <property type="entry name" value="Ig-like_dom_sf"/>
</dbReference>
<feature type="domain" description="Ig-like" evidence="3">
    <location>
        <begin position="412"/>
        <end position="495"/>
    </location>
</feature>
<protein>
    <submittedName>
        <fullName evidence="5">Ig-like domain-containing protein</fullName>
    </submittedName>
</protein>
<dbReference type="PANTHER" id="PTHR10075">
    <property type="entry name" value="BASIGIN RELATED"/>
    <property type="match status" value="1"/>
</dbReference>
<dbReference type="SMART" id="SM00409">
    <property type="entry name" value="IG"/>
    <property type="match status" value="3"/>
</dbReference>
<evidence type="ECO:0000313" key="5">
    <source>
        <dbReference type="WBParaSite" id="sdigi.contig476.g8554.t1"/>
    </source>
</evidence>
<feature type="domain" description="Ig-like" evidence="3">
    <location>
        <begin position="205"/>
        <end position="266"/>
    </location>
</feature>
<dbReference type="Pfam" id="PF07679">
    <property type="entry name" value="I-set"/>
    <property type="match status" value="1"/>
</dbReference>
<dbReference type="InterPro" id="IPR003599">
    <property type="entry name" value="Ig_sub"/>
</dbReference>
<feature type="domain" description="Ig-like" evidence="3">
    <location>
        <begin position="504"/>
        <end position="560"/>
    </location>
</feature>
<name>A0A915PVP1_9BILA</name>
<keyword evidence="1" id="KW-0677">Repeat</keyword>
<evidence type="ECO:0000259" key="3">
    <source>
        <dbReference type="PROSITE" id="PS50835"/>
    </source>
</evidence>
<dbReference type="GO" id="GO:0048468">
    <property type="term" value="P:cell development"/>
    <property type="evidence" value="ECO:0007669"/>
    <property type="project" value="UniProtKB-ARBA"/>
</dbReference>
<dbReference type="Proteomes" id="UP000887581">
    <property type="component" value="Unplaced"/>
</dbReference>
<dbReference type="Pfam" id="PF13895">
    <property type="entry name" value="Ig_2"/>
    <property type="match status" value="1"/>
</dbReference>
<evidence type="ECO:0000256" key="1">
    <source>
        <dbReference type="ARBA" id="ARBA00022737"/>
    </source>
</evidence>
<keyword evidence="2" id="KW-0393">Immunoglobulin domain</keyword>
<evidence type="ECO:0000313" key="4">
    <source>
        <dbReference type="Proteomes" id="UP000887581"/>
    </source>
</evidence>
<dbReference type="AlphaFoldDB" id="A0A915PVP1"/>
<reference evidence="5" key="1">
    <citation type="submission" date="2022-11" db="UniProtKB">
        <authorList>
            <consortium name="WormBaseParasite"/>
        </authorList>
    </citation>
    <scope>IDENTIFICATION</scope>
</reference>
<dbReference type="WBParaSite" id="sdigi.contig476.g8554.t1">
    <property type="protein sequence ID" value="sdigi.contig476.g8554.t1"/>
    <property type="gene ID" value="sdigi.contig476.g8554"/>
</dbReference>
<dbReference type="InterPro" id="IPR007110">
    <property type="entry name" value="Ig-like_dom"/>
</dbReference>
<dbReference type="PANTHER" id="PTHR10075:SF14">
    <property type="entry name" value="CELL ADHESION MOLECULE DSCAM2-RELATED"/>
    <property type="match status" value="1"/>
</dbReference>
<evidence type="ECO:0000256" key="2">
    <source>
        <dbReference type="ARBA" id="ARBA00023319"/>
    </source>
</evidence>
<dbReference type="PROSITE" id="PS50835">
    <property type="entry name" value="IG_LIKE"/>
    <property type="match status" value="4"/>
</dbReference>
<feature type="domain" description="Ig-like" evidence="3">
    <location>
        <begin position="308"/>
        <end position="402"/>
    </location>
</feature>
<dbReference type="SUPFAM" id="SSF48726">
    <property type="entry name" value="Immunoglobulin"/>
    <property type="match status" value="3"/>
</dbReference>
<organism evidence="4 5">
    <name type="scientific">Setaria digitata</name>
    <dbReference type="NCBI Taxonomy" id="48799"/>
    <lineage>
        <taxon>Eukaryota</taxon>
        <taxon>Metazoa</taxon>
        <taxon>Ecdysozoa</taxon>
        <taxon>Nematoda</taxon>
        <taxon>Chromadorea</taxon>
        <taxon>Rhabditida</taxon>
        <taxon>Spirurina</taxon>
        <taxon>Spiruromorpha</taxon>
        <taxon>Filarioidea</taxon>
        <taxon>Setariidae</taxon>
        <taxon>Setaria</taxon>
    </lineage>
</organism>
<dbReference type="InterPro" id="IPR003598">
    <property type="entry name" value="Ig_sub2"/>
</dbReference>
<accession>A0A915PVP1</accession>
<proteinExistence type="predicted"/>
<dbReference type="Gene3D" id="2.60.40.10">
    <property type="entry name" value="Immunoglobulins"/>
    <property type="match status" value="2"/>
</dbReference>
<dbReference type="SMART" id="SM00408">
    <property type="entry name" value="IGc2"/>
    <property type="match status" value="2"/>
</dbReference>
<dbReference type="InterPro" id="IPR013098">
    <property type="entry name" value="Ig_I-set"/>
</dbReference>